<dbReference type="InterPro" id="IPR037383">
    <property type="entry name" value="CCDC87"/>
</dbReference>
<gene>
    <name evidence="2" type="ORF">chiPu_0016599</name>
</gene>
<dbReference type="PANTHER" id="PTHR16078">
    <property type="entry name" value="COILED-COIL DOMAIN-CONTAINING PROTEIN 87"/>
    <property type="match status" value="1"/>
</dbReference>
<comment type="caution">
    <text evidence="2">The sequence shown here is derived from an EMBL/GenBank/DDBJ whole genome shotgun (WGS) entry which is preliminary data.</text>
</comment>
<sequence length="859" mass="99534">MVRSAAAAKVLHQRYKDMLEPLSLFPAAPVEEQPPVFQLKRPVTPIDQNVQSAPATLKELCQLIQRRISAKTEVSSVSLATQQALGGMILADVKMLWEEFLHQSDDITLTNVENKELSRRITTHIITVCEQLFLHYLQMVDVVRQRSIFTDEANLSRLKAQLTVDCTKYLNLPTIKRWISREIKASRKLIDDVGEDSKIEYFRRYKHMVSKSMSPEANFSMKQLFNLSRPKKIPPPQEQTIETDLQEIDENMPELNKAQIYNMFPHQVESSVDHRQMEIAAVRTSNLSKEQNELQQEQHRNLKSLQPNPNLRTGTSFAEDLGANGYTSGLQSFDKVPKSETNNQKYSSITDDLQKLLETSTPGEEDSDPETSLPPLIQALTYDHTQEIKKYTQEKILMELEEEEKKQKLKRRIQRKGTEHAQPATVNVRVSKKMVARTADIRLSDRMFIDKTYLQLYPAVYNHIEGEIDSEMVKELDSGLSHGEELQEIYKELLNTIPEDYLLFDRDPMVTSPAVDVHPSKCFASYILSKNKEERAINPELKLLKPKFGTERYLLIKQEAESAVSKFMNESRNAVSVSDYLNYISIQGTDYLRVAFHLYDSEDEGDEAIKLLVAQETELKQKQEMEIAEIRQQKEEFVAGSWNINSVMLGGLGKEPQSQVAKEYVEVQKRLGKKPYLEDLEEIQNRLQHIWTTLYIPDSERLDMAIKYSSFKHKIRVSKALEAWEAAVKLIKERECILSNLEQFERFASNPNRFFVKGYWGTSIARLRESKERDKLYSDIAQIENQLSTILKKIKNNFEDVVTFKGRPYIEKMQRDKVEMLFWLQQERRKIILHRISANRPLPPKYPSIEFCSCSLADY</sequence>
<evidence type="ECO:0000256" key="1">
    <source>
        <dbReference type="SAM" id="MobiDB-lite"/>
    </source>
</evidence>
<dbReference type="PANTHER" id="PTHR16078:SF1">
    <property type="entry name" value="COILED-COIL DOMAIN-CONTAINING PROTEIN 87"/>
    <property type="match status" value="1"/>
</dbReference>
<accession>A0A401T614</accession>
<dbReference type="OMA" id="GEWDWNT"/>
<dbReference type="OrthoDB" id="67750at2759"/>
<keyword evidence="3" id="KW-1185">Reference proteome</keyword>
<feature type="compositionally biased region" description="Polar residues" evidence="1">
    <location>
        <begin position="303"/>
        <end position="316"/>
    </location>
</feature>
<name>A0A401T614_CHIPU</name>
<dbReference type="Gene3D" id="1.20.58.1520">
    <property type="match status" value="1"/>
</dbReference>
<organism evidence="2 3">
    <name type="scientific">Chiloscyllium punctatum</name>
    <name type="common">Brownbanded bambooshark</name>
    <name type="synonym">Hemiscyllium punctatum</name>
    <dbReference type="NCBI Taxonomy" id="137246"/>
    <lineage>
        <taxon>Eukaryota</taxon>
        <taxon>Metazoa</taxon>
        <taxon>Chordata</taxon>
        <taxon>Craniata</taxon>
        <taxon>Vertebrata</taxon>
        <taxon>Chondrichthyes</taxon>
        <taxon>Elasmobranchii</taxon>
        <taxon>Galeomorphii</taxon>
        <taxon>Galeoidea</taxon>
        <taxon>Orectolobiformes</taxon>
        <taxon>Hemiscylliidae</taxon>
        <taxon>Chiloscyllium</taxon>
    </lineage>
</organism>
<evidence type="ECO:0008006" key="4">
    <source>
        <dbReference type="Google" id="ProtNLM"/>
    </source>
</evidence>
<reference evidence="2 3" key="1">
    <citation type="journal article" date="2018" name="Nat. Ecol. Evol.">
        <title>Shark genomes provide insights into elasmobranch evolution and the origin of vertebrates.</title>
        <authorList>
            <person name="Hara Y"/>
            <person name="Yamaguchi K"/>
            <person name="Onimaru K"/>
            <person name="Kadota M"/>
            <person name="Koyanagi M"/>
            <person name="Keeley SD"/>
            <person name="Tatsumi K"/>
            <person name="Tanaka K"/>
            <person name="Motone F"/>
            <person name="Kageyama Y"/>
            <person name="Nozu R"/>
            <person name="Adachi N"/>
            <person name="Nishimura O"/>
            <person name="Nakagawa R"/>
            <person name="Tanegashima C"/>
            <person name="Kiyatake I"/>
            <person name="Matsumoto R"/>
            <person name="Murakumo K"/>
            <person name="Nishida K"/>
            <person name="Terakita A"/>
            <person name="Kuratani S"/>
            <person name="Sato K"/>
            <person name="Hyodo S Kuraku.S."/>
        </authorList>
    </citation>
    <scope>NUCLEOTIDE SEQUENCE [LARGE SCALE GENOMIC DNA]</scope>
</reference>
<dbReference type="Proteomes" id="UP000287033">
    <property type="component" value="Unassembled WGS sequence"/>
</dbReference>
<evidence type="ECO:0000313" key="2">
    <source>
        <dbReference type="EMBL" id="GCC38088.1"/>
    </source>
</evidence>
<protein>
    <recommendedName>
        <fullName evidence="4">Coiled-coil domain-containing protein 87</fullName>
    </recommendedName>
</protein>
<evidence type="ECO:0000313" key="3">
    <source>
        <dbReference type="Proteomes" id="UP000287033"/>
    </source>
</evidence>
<dbReference type="EMBL" id="BEZZ01001108">
    <property type="protein sequence ID" value="GCC38088.1"/>
    <property type="molecule type" value="Genomic_DNA"/>
</dbReference>
<proteinExistence type="predicted"/>
<feature type="compositionally biased region" description="Basic and acidic residues" evidence="1">
    <location>
        <begin position="290"/>
        <end position="300"/>
    </location>
</feature>
<feature type="region of interest" description="Disordered" evidence="1">
    <location>
        <begin position="288"/>
        <end position="323"/>
    </location>
</feature>
<dbReference type="AlphaFoldDB" id="A0A401T614"/>